<reference evidence="1" key="1">
    <citation type="submission" date="2023-10" db="EMBL/GenBank/DDBJ databases">
        <authorList>
            <person name="Chen Y."/>
            <person name="Shah S."/>
            <person name="Dougan E. K."/>
            <person name="Thang M."/>
            <person name="Chan C."/>
        </authorList>
    </citation>
    <scope>NUCLEOTIDE SEQUENCE [LARGE SCALE GENOMIC DNA]</scope>
</reference>
<dbReference type="Proteomes" id="UP001189429">
    <property type="component" value="Unassembled WGS sequence"/>
</dbReference>
<dbReference type="EMBL" id="CAUYUJ010019952">
    <property type="protein sequence ID" value="CAK0894816.1"/>
    <property type="molecule type" value="Genomic_DNA"/>
</dbReference>
<comment type="caution">
    <text evidence="1">The sequence shown here is derived from an EMBL/GenBank/DDBJ whole genome shotgun (WGS) entry which is preliminary data.</text>
</comment>
<proteinExistence type="predicted"/>
<sequence>MARTSECLGLCAVRHLSLASGRPPAERARIGRLYEALPLGGPCQLELVLSRVVRRSTAEQLRSLG</sequence>
<keyword evidence="2" id="KW-1185">Reference proteome</keyword>
<evidence type="ECO:0000313" key="1">
    <source>
        <dbReference type="EMBL" id="CAK0894816.1"/>
    </source>
</evidence>
<gene>
    <name evidence="1" type="ORF">PCOR1329_LOCUS73756</name>
</gene>
<protein>
    <submittedName>
        <fullName evidence="1">Uncharacterized protein</fullName>
    </submittedName>
</protein>
<organism evidence="1 2">
    <name type="scientific">Prorocentrum cordatum</name>
    <dbReference type="NCBI Taxonomy" id="2364126"/>
    <lineage>
        <taxon>Eukaryota</taxon>
        <taxon>Sar</taxon>
        <taxon>Alveolata</taxon>
        <taxon>Dinophyceae</taxon>
        <taxon>Prorocentrales</taxon>
        <taxon>Prorocentraceae</taxon>
        <taxon>Prorocentrum</taxon>
    </lineage>
</organism>
<name>A0ABN9X5Z4_9DINO</name>
<evidence type="ECO:0000313" key="2">
    <source>
        <dbReference type="Proteomes" id="UP001189429"/>
    </source>
</evidence>
<feature type="non-terminal residue" evidence="1">
    <location>
        <position position="65"/>
    </location>
</feature>
<accession>A0ABN9X5Z4</accession>